<comment type="caution">
    <text evidence="1">The sequence shown here is derived from an EMBL/GenBank/DDBJ whole genome shotgun (WGS) entry which is preliminary data.</text>
</comment>
<dbReference type="Proteomes" id="UP001500420">
    <property type="component" value="Unassembled WGS sequence"/>
</dbReference>
<sequence>MYIWNTLTCMGENGLGSEIKNVDESGENNRLDRRSLLKVAGSTGLGSVTLASNSFAKSGQDRTKIRKEETDASLDTVKSALDTEETQRILRSIDKSKIEMRDSSQIDIYIDEKQVGYSLKIPTENGTLSTTFVDSELKKAVVVLDRDSSNNTRQLSRNLGWPDGTDALLAYEKSFGTTVFARSVTAAEKQQCLDLIGRSDDPVAIEAIRPQKGGSGEYRVSYPDATYYLGHNINKIREKEEIESSSPGDITISGHGPGCVETGQHCLGDILASAPHFAAIGVGCSVTGLYSLGCIVIAADLLLPNVALIAVSGNCSWVVNNCQPYL</sequence>
<dbReference type="EMBL" id="BAAADV010000004">
    <property type="protein sequence ID" value="GAA0673842.1"/>
    <property type="molecule type" value="Genomic_DNA"/>
</dbReference>
<proteinExistence type="predicted"/>
<evidence type="ECO:0000313" key="2">
    <source>
        <dbReference type="Proteomes" id="UP001500420"/>
    </source>
</evidence>
<name>A0AAV3T9H6_9EURY</name>
<evidence type="ECO:0008006" key="3">
    <source>
        <dbReference type="Google" id="ProtNLM"/>
    </source>
</evidence>
<gene>
    <name evidence="1" type="ORF">GCM10009020_21200</name>
</gene>
<evidence type="ECO:0000313" key="1">
    <source>
        <dbReference type="EMBL" id="GAA0673842.1"/>
    </source>
</evidence>
<organism evidence="1 2">
    <name type="scientific">Natronoarchaeum mannanilyticum</name>
    <dbReference type="NCBI Taxonomy" id="926360"/>
    <lineage>
        <taxon>Archaea</taxon>
        <taxon>Methanobacteriati</taxon>
        <taxon>Methanobacteriota</taxon>
        <taxon>Stenosarchaea group</taxon>
        <taxon>Halobacteria</taxon>
        <taxon>Halobacteriales</taxon>
        <taxon>Natronoarchaeaceae</taxon>
    </lineage>
</organism>
<accession>A0AAV3T9H6</accession>
<reference evidence="1 2" key="1">
    <citation type="journal article" date="2019" name="Int. J. Syst. Evol. Microbiol.">
        <title>The Global Catalogue of Microorganisms (GCM) 10K type strain sequencing project: providing services to taxonomists for standard genome sequencing and annotation.</title>
        <authorList>
            <consortium name="The Broad Institute Genomics Platform"/>
            <consortium name="The Broad Institute Genome Sequencing Center for Infectious Disease"/>
            <person name="Wu L."/>
            <person name="Ma J."/>
        </authorList>
    </citation>
    <scope>NUCLEOTIDE SEQUENCE [LARGE SCALE GENOMIC DNA]</scope>
    <source>
        <strain evidence="1 2">JCM 16328</strain>
    </source>
</reference>
<keyword evidence="2" id="KW-1185">Reference proteome</keyword>
<protein>
    <recommendedName>
        <fullName evidence="3">Twin-arginine translocation signal domain-containing protein</fullName>
    </recommendedName>
</protein>
<dbReference type="AlphaFoldDB" id="A0AAV3T9H6"/>